<keyword evidence="3" id="KW-1185">Reference proteome</keyword>
<dbReference type="OrthoDB" id="5223630at2759"/>
<gene>
    <name evidence="2" type="ORF">B0J11DRAFT_525995</name>
</gene>
<dbReference type="Proteomes" id="UP000700596">
    <property type="component" value="Unassembled WGS sequence"/>
</dbReference>
<sequence length="283" mass="32235">MEGWKFVDYTSLSPIVALSLTTDRWGLDPLPSNLRATNETIDDLIRRNRENIISWELTKGCQLPPNAWKYPGNIDTRKSFLPLTAPFCAEANSCKNTRGCITLIEGIGKTTFGPRNTDIVQFTHGISFVIVVVSTLIMGWFKRGREMIELKFPPKAEGIGDDDFKQLYNPPPPPQNATAPTTIIAPPDDEKAKQIAHCAGLLRQMYSLDIAVWTMDSKTMSEDARNRQSQKREKANALHREIWRIVFSWKATEPGYFTQVEMVYVDEICKAMENYKRYPDAIR</sequence>
<protein>
    <submittedName>
        <fullName evidence="2">Uncharacterized protein</fullName>
    </submittedName>
</protein>
<evidence type="ECO:0000313" key="3">
    <source>
        <dbReference type="Proteomes" id="UP000700596"/>
    </source>
</evidence>
<keyword evidence="1" id="KW-1133">Transmembrane helix</keyword>
<proteinExistence type="predicted"/>
<reference evidence="2" key="1">
    <citation type="journal article" date="2021" name="Nat. Commun.">
        <title>Genetic determinants of endophytism in the Arabidopsis root mycobiome.</title>
        <authorList>
            <person name="Mesny F."/>
            <person name="Miyauchi S."/>
            <person name="Thiergart T."/>
            <person name="Pickel B."/>
            <person name="Atanasova L."/>
            <person name="Karlsson M."/>
            <person name="Huettel B."/>
            <person name="Barry K.W."/>
            <person name="Haridas S."/>
            <person name="Chen C."/>
            <person name="Bauer D."/>
            <person name="Andreopoulos W."/>
            <person name="Pangilinan J."/>
            <person name="LaButti K."/>
            <person name="Riley R."/>
            <person name="Lipzen A."/>
            <person name="Clum A."/>
            <person name="Drula E."/>
            <person name="Henrissat B."/>
            <person name="Kohler A."/>
            <person name="Grigoriev I.V."/>
            <person name="Martin F.M."/>
            <person name="Hacquard S."/>
        </authorList>
    </citation>
    <scope>NUCLEOTIDE SEQUENCE</scope>
    <source>
        <strain evidence="2">MPI-CAGE-CH-0243</strain>
    </source>
</reference>
<keyword evidence="1" id="KW-0472">Membrane</keyword>
<feature type="transmembrane region" description="Helical" evidence="1">
    <location>
        <begin position="122"/>
        <end position="141"/>
    </location>
</feature>
<comment type="caution">
    <text evidence="2">The sequence shown here is derived from an EMBL/GenBank/DDBJ whole genome shotgun (WGS) entry which is preliminary data.</text>
</comment>
<accession>A0A9P9INA8</accession>
<dbReference type="AlphaFoldDB" id="A0A9P9INA8"/>
<dbReference type="EMBL" id="JAGMWT010000006">
    <property type="protein sequence ID" value="KAH7126601.1"/>
    <property type="molecule type" value="Genomic_DNA"/>
</dbReference>
<organism evidence="2 3">
    <name type="scientific">Dendryphion nanum</name>
    <dbReference type="NCBI Taxonomy" id="256645"/>
    <lineage>
        <taxon>Eukaryota</taxon>
        <taxon>Fungi</taxon>
        <taxon>Dikarya</taxon>
        <taxon>Ascomycota</taxon>
        <taxon>Pezizomycotina</taxon>
        <taxon>Dothideomycetes</taxon>
        <taxon>Pleosporomycetidae</taxon>
        <taxon>Pleosporales</taxon>
        <taxon>Torulaceae</taxon>
        <taxon>Dendryphion</taxon>
    </lineage>
</organism>
<keyword evidence="1" id="KW-0812">Transmembrane</keyword>
<name>A0A9P9INA8_9PLEO</name>
<evidence type="ECO:0000313" key="2">
    <source>
        <dbReference type="EMBL" id="KAH7126601.1"/>
    </source>
</evidence>
<evidence type="ECO:0000256" key="1">
    <source>
        <dbReference type="SAM" id="Phobius"/>
    </source>
</evidence>